<feature type="region of interest" description="Disordered" evidence="8">
    <location>
        <begin position="1"/>
        <end position="35"/>
    </location>
</feature>
<keyword evidence="7" id="KW-0472">Membrane</keyword>
<reference evidence="9" key="1">
    <citation type="submission" date="2022-11" db="EMBL/GenBank/DDBJ databases">
        <authorList>
            <person name="Scott C."/>
            <person name="Bruce N."/>
        </authorList>
    </citation>
    <scope>NUCLEOTIDE SEQUENCE</scope>
</reference>
<sequence>MRTKSRKAECEQSIIDPPSRQFDPPASLETASPPILPGLTQTLYRHDAYPRVPDVPGAEAQGAPTFDGVDYDDSKAFKAAQDAITREQWVGAMMIRIVGEELGKCYTREGVNHLEKCGHLRERYLQLLKDKKVKGTLGLQQNFIEAKEKEMSNPQ</sequence>
<evidence type="ECO:0000256" key="5">
    <source>
        <dbReference type="ARBA" id="ARBA00022982"/>
    </source>
</evidence>
<keyword evidence="4" id="KW-0999">Mitochondrion inner membrane</keyword>
<keyword evidence="3" id="KW-0679">Respiratory chain</keyword>
<evidence type="ECO:0000256" key="3">
    <source>
        <dbReference type="ARBA" id="ARBA00022660"/>
    </source>
</evidence>
<dbReference type="GO" id="GO:0005743">
    <property type="term" value="C:mitochondrial inner membrane"/>
    <property type="evidence" value="ECO:0007669"/>
    <property type="project" value="UniProtKB-SubCell"/>
</dbReference>
<name>A0A9P1H6A6_9PEZI</name>
<comment type="caution">
    <text evidence="9">The sequence shown here is derived from an EMBL/GenBank/DDBJ whole genome shotgun (WGS) entry which is preliminary data.</text>
</comment>
<dbReference type="Proteomes" id="UP000838763">
    <property type="component" value="Unassembled WGS sequence"/>
</dbReference>
<dbReference type="InterPro" id="IPR039993">
    <property type="entry name" value="NDUFB10"/>
</dbReference>
<keyword evidence="2" id="KW-0813">Transport</keyword>
<keyword evidence="6" id="KW-0496">Mitochondrion</keyword>
<keyword evidence="10" id="KW-1185">Reference proteome</keyword>
<protein>
    <recommendedName>
        <fullName evidence="11">NADH-ubiquinone oxidoreductase 12 kDa subunit</fullName>
    </recommendedName>
</protein>
<evidence type="ECO:0000313" key="9">
    <source>
        <dbReference type="EMBL" id="CAI4216750.1"/>
    </source>
</evidence>
<accession>A0A9P1H6A6</accession>
<evidence type="ECO:0000256" key="1">
    <source>
        <dbReference type="ARBA" id="ARBA00004443"/>
    </source>
</evidence>
<comment type="subcellular location">
    <subcellularLocation>
        <location evidence="1">Mitochondrion inner membrane</location>
        <topology evidence="1">Peripheral membrane protein</topology>
        <orientation evidence="1">Matrix side</orientation>
    </subcellularLocation>
</comment>
<evidence type="ECO:0000256" key="8">
    <source>
        <dbReference type="SAM" id="MobiDB-lite"/>
    </source>
</evidence>
<dbReference type="OrthoDB" id="10252718at2759"/>
<gene>
    <name evidence="9" type="ORF">PPNO1_LOCUS6398</name>
</gene>
<keyword evidence="5" id="KW-0249">Electron transport</keyword>
<evidence type="ECO:0000256" key="2">
    <source>
        <dbReference type="ARBA" id="ARBA00022448"/>
    </source>
</evidence>
<evidence type="ECO:0008006" key="11">
    <source>
        <dbReference type="Google" id="ProtNLM"/>
    </source>
</evidence>
<evidence type="ECO:0000256" key="6">
    <source>
        <dbReference type="ARBA" id="ARBA00023128"/>
    </source>
</evidence>
<evidence type="ECO:0000313" key="10">
    <source>
        <dbReference type="Proteomes" id="UP000838763"/>
    </source>
</evidence>
<evidence type="ECO:0000256" key="7">
    <source>
        <dbReference type="ARBA" id="ARBA00023136"/>
    </source>
</evidence>
<proteinExistence type="predicted"/>
<evidence type="ECO:0000256" key="4">
    <source>
        <dbReference type="ARBA" id="ARBA00022792"/>
    </source>
</evidence>
<dbReference type="PANTHER" id="PTHR13094:SF1">
    <property type="entry name" value="NADH DEHYDROGENASE [UBIQUINONE] 1 BETA SUBCOMPLEX SUBUNIT 10"/>
    <property type="match status" value="1"/>
</dbReference>
<dbReference type="EMBL" id="CALLCH030000015">
    <property type="protein sequence ID" value="CAI4216750.1"/>
    <property type="molecule type" value="Genomic_DNA"/>
</dbReference>
<dbReference type="AlphaFoldDB" id="A0A9P1H6A6"/>
<organism evidence="9 10">
    <name type="scientific">Parascedosporium putredinis</name>
    <dbReference type="NCBI Taxonomy" id="1442378"/>
    <lineage>
        <taxon>Eukaryota</taxon>
        <taxon>Fungi</taxon>
        <taxon>Dikarya</taxon>
        <taxon>Ascomycota</taxon>
        <taxon>Pezizomycotina</taxon>
        <taxon>Sordariomycetes</taxon>
        <taxon>Hypocreomycetidae</taxon>
        <taxon>Microascales</taxon>
        <taxon>Microascaceae</taxon>
        <taxon>Parascedosporium</taxon>
    </lineage>
</organism>
<dbReference type="PANTHER" id="PTHR13094">
    <property type="entry name" value="NADH-UBIQUINONE OXIDOREDUCTASE PDSW SUBUNIT"/>
    <property type="match status" value="1"/>
</dbReference>
<feature type="compositionally biased region" description="Basic and acidic residues" evidence="8">
    <location>
        <begin position="1"/>
        <end position="10"/>
    </location>
</feature>